<dbReference type="SMART" id="SM01016">
    <property type="entry name" value="Arg_tRNA_synt_N"/>
    <property type="match status" value="1"/>
</dbReference>
<evidence type="ECO:0000256" key="1">
    <source>
        <dbReference type="ARBA" id="ARBA00005594"/>
    </source>
</evidence>
<dbReference type="Pfam" id="PF05746">
    <property type="entry name" value="DALR_1"/>
    <property type="match status" value="1"/>
</dbReference>
<dbReference type="NCBIfam" id="TIGR00456">
    <property type="entry name" value="argS"/>
    <property type="match status" value="1"/>
</dbReference>
<reference evidence="13 14" key="1">
    <citation type="journal article" date="2016" name="Nat. Commun.">
        <title>Thousands of microbial genomes shed light on interconnected biogeochemical processes in an aquifer system.</title>
        <authorList>
            <person name="Anantharaman K."/>
            <person name="Brown C.T."/>
            <person name="Hug L.A."/>
            <person name="Sharon I."/>
            <person name="Castelle C.J."/>
            <person name="Probst A.J."/>
            <person name="Thomas B.C."/>
            <person name="Singh A."/>
            <person name="Wilkins M.J."/>
            <person name="Karaoz U."/>
            <person name="Brodie E.L."/>
            <person name="Williams K.H."/>
            <person name="Hubbard S.S."/>
            <person name="Banfield J.F."/>
        </authorList>
    </citation>
    <scope>NUCLEOTIDE SEQUENCE [LARGE SCALE GENOMIC DNA]</scope>
</reference>
<dbReference type="SUPFAM" id="SSF52374">
    <property type="entry name" value="Nucleotidylyl transferase"/>
    <property type="match status" value="1"/>
</dbReference>
<evidence type="ECO:0000256" key="7">
    <source>
        <dbReference type="ARBA" id="ARBA00023146"/>
    </source>
</evidence>
<keyword evidence="7 10" id="KW-0030">Aminoacyl-tRNA synthetase</keyword>
<dbReference type="InterPro" id="IPR035684">
    <property type="entry name" value="ArgRS_core"/>
</dbReference>
<dbReference type="InterPro" id="IPR001278">
    <property type="entry name" value="Arg-tRNA-ligase"/>
</dbReference>
<feature type="domain" description="DALR anticodon binding" evidence="11">
    <location>
        <begin position="449"/>
        <end position="559"/>
    </location>
</feature>
<dbReference type="GO" id="GO:0005524">
    <property type="term" value="F:ATP binding"/>
    <property type="evidence" value="ECO:0007669"/>
    <property type="project" value="UniProtKB-KW"/>
</dbReference>
<evidence type="ECO:0000256" key="10">
    <source>
        <dbReference type="RuleBase" id="RU363038"/>
    </source>
</evidence>
<dbReference type="Gene3D" id="3.40.50.620">
    <property type="entry name" value="HUPs"/>
    <property type="match status" value="1"/>
</dbReference>
<dbReference type="PRINTS" id="PR01038">
    <property type="entry name" value="TRNASYNTHARG"/>
</dbReference>
<comment type="catalytic activity">
    <reaction evidence="8">
        <text>tRNA(Arg) + L-arginine + ATP = L-arginyl-tRNA(Arg) + AMP + diphosphate</text>
        <dbReference type="Rhea" id="RHEA:20301"/>
        <dbReference type="Rhea" id="RHEA-COMP:9658"/>
        <dbReference type="Rhea" id="RHEA-COMP:9673"/>
        <dbReference type="ChEBI" id="CHEBI:30616"/>
        <dbReference type="ChEBI" id="CHEBI:32682"/>
        <dbReference type="ChEBI" id="CHEBI:33019"/>
        <dbReference type="ChEBI" id="CHEBI:78442"/>
        <dbReference type="ChEBI" id="CHEBI:78513"/>
        <dbReference type="ChEBI" id="CHEBI:456215"/>
        <dbReference type="EC" id="6.1.1.19"/>
    </reaction>
</comment>
<evidence type="ECO:0000313" key="14">
    <source>
        <dbReference type="Proteomes" id="UP000178532"/>
    </source>
</evidence>
<evidence type="ECO:0000256" key="3">
    <source>
        <dbReference type="ARBA" id="ARBA00022598"/>
    </source>
</evidence>
<dbReference type="EMBL" id="MFLI01000011">
    <property type="protein sequence ID" value="OGG62219.1"/>
    <property type="molecule type" value="Genomic_DNA"/>
</dbReference>
<evidence type="ECO:0000256" key="5">
    <source>
        <dbReference type="ARBA" id="ARBA00022840"/>
    </source>
</evidence>
<dbReference type="AlphaFoldDB" id="A0A1F6DLB7"/>
<dbReference type="STRING" id="1798495.A3C19_03040"/>
<keyword evidence="3 10" id="KW-0436">Ligase</keyword>
<organism evidence="13 14">
    <name type="scientific">Candidatus Kaiserbacteria bacterium RIFCSPHIGHO2_02_FULL_54_22</name>
    <dbReference type="NCBI Taxonomy" id="1798495"/>
    <lineage>
        <taxon>Bacteria</taxon>
        <taxon>Candidatus Kaiseribacteriota</taxon>
    </lineage>
</organism>
<dbReference type="SMART" id="SM00836">
    <property type="entry name" value="DALR_1"/>
    <property type="match status" value="1"/>
</dbReference>
<evidence type="ECO:0000256" key="4">
    <source>
        <dbReference type="ARBA" id="ARBA00022741"/>
    </source>
</evidence>
<evidence type="ECO:0000256" key="8">
    <source>
        <dbReference type="ARBA" id="ARBA00049339"/>
    </source>
</evidence>
<keyword evidence="6 10" id="KW-0648">Protein biosynthesis</keyword>
<dbReference type="InterPro" id="IPR009080">
    <property type="entry name" value="tRNAsynth_Ia_anticodon-bd"/>
</dbReference>
<evidence type="ECO:0000313" key="13">
    <source>
        <dbReference type="EMBL" id="OGG62219.1"/>
    </source>
</evidence>
<dbReference type="Proteomes" id="UP000178532">
    <property type="component" value="Unassembled WGS sequence"/>
</dbReference>
<dbReference type="GO" id="GO:0006420">
    <property type="term" value="P:arginyl-tRNA aminoacylation"/>
    <property type="evidence" value="ECO:0007669"/>
    <property type="project" value="UniProtKB-UniRule"/>
</dbReference>
<dbReference type="SUPFAM" id="SSF47323">
    <property type="entry name" value="Anticodon-binding domain of a subclass of class I aminoacyl-tRNA synthetases"/>
    <property type="match status" value="1"/>
</dbReference>
<dbReference type="SUPFAM" id="SSF55190">
    <property type="entry name" value="Arginyl-tRNA synthetase (ArgRS), N-terminal 'additional' domain"/>
    <property type="match status" value="1"/>
</dbReference>
<evidence type="ECO:0000256" key="2">
    <source>
        <dbReference type="ARBA" id="ARBA00012837"/>
    </source>
</evidence>
<sequence>MEEKIRKVVQEALAKVGAPGVSFAVEQPADMAHGDYATNAALAAAKQLGREPLELASELAGRIEYALGESTANVTVAGPGFVNITLAREAVTSALADAQGAEWGTPDSRLQTSAPRVIVEYSNPNAFKEMHIGHLVGTVVGEAVSRLIENSGATLARDTFGGDIGPNVAKALWGLQKNGVMSPTTAQEIGEAYTESSHAYESDPKAKEEIDALNQALYAGTDTALMELWRKGRDVSMKEFRRIWRQLGTHFDFEFFDSDTTETGLRVVHEGLAKGIFEKSDGAIIYNGEKKDLPAGRQGVHTMVFITSHNTPTYEAKDIGLAFLKEERWPSDRVIIVTGNEQTGRFKTILAALGEVAPRLAEKMEHVATGFLKLATGKMSSREGNVITADEFIRGVVAKASEKNADTLVAEQVAVGAIKYMVLRQASDSDILFDEEKSFSLQGDSGPYLQYALVRARSVLEKARSTKHEASNKIPESPYRLERLILHFPEVAARAARELAPNLLVNYLTELAGEWNSFYAQERIIGGEHEAHKLPLARAFVQTMTNGLTLLGIPTPEKM</sequence>
<comment type="caution">
    <text evidence="13">The sequence shown here is derived from an EMBL/GenBank/DDBJ whole genome shotgun (WGS) entry which is preliminary data.</text>
</comment>
<accession>A0A1F6DLB7</accession>
<dbReference type="InterPro" id="IPR008909">
    <property type="entry name" value="DALR_anticod-bd"/>
</dbReference>
<proteinExistence type="inferred from homology"/>
<dbReference type="GO" id="GO:0005737">
    <property type="term" value="C:cytoplasm"/>
    <property type="evidence" value="ECO:0007669"/>
    <property type="project" value="UniProtKB-UniRule"/>
</dbReference>
<name>A0A1F6DLB7_9BACT</name>
<dbReference type="PANTHER" id="PTHR11956:SF5">
    <property type="entry name" value="ARGININE--TRNA LIGASE, CYTOPLASMIC"/>
    <property type="match status" value="1"/>
</dbReference>
<dbReference type="EC" id="6.1.1.19" evidence="2 9"/>
<dbReference type="InterPro" id="IPR036695">
    <property type="entry name" value="Arg-tRNA-synth_N_sf"/>
</dbReference>
<keyword evidence="5 10" id="KW-0067">ATP-binding</keyword>
<dbReference type="GO" id="GO:0004814">
    <property type="term" value="F:arginine-tRNA ligase activity"/>
    <property type="evidence" value="ECO:0007669"/>
    <property type="project" value="UniProtKB-UniRule"/>
</dbReference>
<dbReference type="Pfam" id="PF00750">
    <property type="entry name" value="tRNA-synt_1d"/>
    <property type="match status" value="1"/>
</dbReference>
<evidence type="ECO:0000259" key="12">
    <source>
        <dbReference type="SMART" id="SM01016"/>
    </source>
</evidence>
<dbReference type="InterPro" id="IPR014729">
    <property type="entry name" value="Rossmann-like_a/b/a_fold"/>
</dbReference>
<dbReference type="Gene3D" id="3.30.1360.70">
    <property type="entry name" value="Arginyl tRNA synthetase N-terminal domain"/>
    <property type="match status" value="1"/>
</dbReference>
<protein>
    <recommendedName>
        <fullName evidence="2 9">Arginine--tRNA ligase</fullName>
        <ecNumber evidence="2 9">6.1.1.19</ecNumber>
    </recommendedName>
</protein>
<dbReference type="InterPro" id="IPR005148">
    <property type="entry name" value="Arg-tRNA-synth_N"/>
</dbReference>
<evidence type="ECO:0000259" key="11">
    <source>
        <dbReference type="SMART" id="SM00836"/>
    </source>
</evidence>
<evidence type="ECO:0000256" key="6">
    <source>
        <dbReference type="ARBA" id="ARBA00022917"/>
    </source>
</evidence>
<gene>
    <name evidence="13" type="ORF">A3C19_03040</name>
</gene>
<evidence type="ECO:0000256" key="9">
    <source>
        <dbReference type="NCBIfam" id="TIGR00456"/>
    </source>
</evidence>
<comment type="similarity">
    <text evidence="1 10">Belongs to the class-I aminoacyl-tRNA synthetase family.</text>
</comment>
<dbReference type="PANTHER" id="PTHR11956">
    <property type="entry name" value="ARGINYL-TRNA SYNTHETASE"/>
    <property type="match status" value="1"/>
</dbReference>
<dbReference type="Gene3D" id="1.10.730.10">
    <property type="entry name" value="Isoleucyl-tRNA Synthetase, Domain 1"/>
    <property type="match status" value="1"/>
</dbReference>
<feature type="domain" description="Arginyl tRNA synthetase N-terminal" evidence="12">
    <location>
        <begin position="3"/>
        <end position="86"/>
    </location>
</feature>
<keyword evidence="4 10" id="KW-0547">Nucleotide-binding</keyword>
<dbReference type="Pfam" id="PF03485">
    <property type="entry name" value="Arg_tRNA_synt_N"/>
    <property type="match status" value="1"/>
</dbReference>